<dbReference type="Proteomes" id="UP000679220">
    <property type="component" value="Unassembled WGS sequence"/>
</dbReference>
<dbReference type="InterPro" id="IPR043733">
    <property type="entry name" value="DUF5677"/>
</dbReference>
<evidence type="ECO:0000313" key="1">
    <source>
        <dbReference type="EMBL" id="MBR8536929.1"/>
    </source>
</evidence>
<sequence>METITKIEYIRELDDELFEIFEQTNFLILNQLSKGEIPKTSELLLMFMTSSNFIKNAILDCLENDDIYSANILFRSLIEHFLRFKFICFKYLKEKSDKQSEYYLTILEISEHLSFSKSINAVNKINGIDNQTINEMWSELCEKFPHLKKYTKKEIEEFSRQISIKNIIAYLTEVLESEEKNEQLLSKMIIEYSDLSSFVHGGVFAFKSCYKLSNDEVRQKESERIAGLTFRISGAIKSISYLIFYQFNKEFGSLLLQTEEILRKYK</sequence>
<proteinExistence type="predicted"/>
<dbReference type="EMBL" id="JAGTAR010000024">
    <property type="protein sequence ID" value="MBR8536929.1"/>
    <property type="molecule type" value="Genomic_DNA"/>
</dbReference>
<gene>
    <name evidence="1" type="ORF">KDU71_15255</name>
</gene>
<evidence type="ECO:0000313" key="2">
    <source>
        <dbReference type="Proteomes" id="UP000679220"/>
    </source>
</evidence>
<reference evidence="1" key="2">
    <citation type="submission" date="2021-04" db="EMBL/GenBank/DDBJ databases">
        <authorList>
            <person name="Zhang T."/>
            <person name="Zhang Y."/>
            <person name="Lu D."/>
            <person name="Zuo D."/>
            <person name="Du Z."/>
        </authorList>
    </citation>
    <scope>NUCLEOTIDE SEQUENCE</scope>
    <source>
        <strain evidence="1">JR1</strain>
    </source>
</reference>
<dbReference type="AlphaFoldDB" id="A0A941F777"/>
<name>A0A941F777_9BACT</name>
<organism evidence="1 2">
    <name type="scientific">Carboxylicivirga sediminis</name>
    <dbReference type="NCBI Taxonomy" id="2006564"/>
    <lineage>
        <taxon>Bacteria</taxon>
        <taxon>Pseudomonadati</taxon>
        <taxon>Bacteroidota</taxon>
        <taxon>Bacteroidia</taxon>
        <taxon>Marinilabiliales</taxon>
        <taxon>Marinilabiliaceae</taxon>
        <taxon>Carboxylicivirga</taxon>
    </lineage>
</organism>
<keyword evidence="2" id="KW-1185">Reference proteome</keyword>
<dbReference type="RefSeq" id="WP_212191955.1">
    <property type="nucleotide sequence ID" value="NZ_JAGTAR010000024.1"/>
</dbReference>
<reference evidence="1" key="1">
    <citation type="journal article" date="2018" name="Int. J. Syst. Evol. Microbiol.">
        <title>Carboxylicivirga sediminis sp. nov., isolated from coastal sediment.</title>
        <authorList>
            <person name="Wang F.Q."/>
            <person name="Ren L.H."/>
            <person name="Zou R.J."/>
            <person name="Sun Y.Z."/>
            <person name="Liu X.J."/>
            <person name="Jiang F."/>
            <person name="Liu L.J."/>
        </authorList>
    </citation>
    <scope>NUCLEOTIDE SEQUENCE</scope>
    <source>
        <strain evidence="1">JR1</strain>
    </source>
</reference>
<dbReference type="Pfam" id="PF18928">
    <property type="entry name" value="DUF5677"/>
    <property type="match status" value="1"/>
</dbReference>
<accession>A0A941F777</accession>
<protein>
    <submittedName>
        <fullName evidence="1">Uncharacterized protein</fullName>
    </submittedName>
</protein>
<comment type="caution">
    <text evidence="1">The sequence shown here is derived from an EMBL/GenBank/DDBJ whole genome shotgun (WGS) entry which is preliminary data.</text>
</comment>